<gene>
    <name evidence="4" type="ORF">ROHU_004991</name>
</gene>
<feature type="repeat" description="ANK" evidence="3">
    <location>
        <begin position="255"/>
        <end position="275"/>
    </location>
</feature>
<dbReference type="PROSITE" id="PS50096">
    <property type="entry name" value="IQ"/>
    <property type="match status" value="1"/>
</dbReference>
<dbReference type="Pfam" id="PF00023">
    <property type="entry name" value="Ank"/>
    <property type="match status" value="2"/>
</dbReference>
<dbReference type="CDD" id="cd23767">
    <property type="entry name" value="IQCD"/>
    <property type="match status" value="1"/>
</dbReference>
<evidence type="ECO:0000256" key="3">
    <source>
        <dbReference type="PROSITE-ProRule" id="PRU00023"/>
    </source>
</evidence>
<dbReference type="InterPro" id="IPR036770">
    <property type="entry name" value="Ankyrin_rpt-contain_sf"/>
</dbReference>
<protein>
    <submittedName>
        <fullName evidence="4">Inversin isoform X1</fullName>
    </submittedName>
</protein>
<dbReference type="FunFam" id="1.25.40.20:FF:000092">
    <property type="entry name" value="inversin isoform X1"/>
    <property type="match status" value="1"/>
</dbReference>
<comment type="caution">
    <text evidence="4">The sequence shown here is derived from an EMBL/GenBank/DDBJ whole genome shotgun (WGS) entry which is preliminary data.</text>
</comment>
<keyword evidence="5" id="KW-1185">Reference proteome</keyword>
<dbReference type="Gene3D" id="1.25.40.20">
    <property type="entry name" value="Ankyrin repeat-containing domain"/>
    <property type="match status" value="5"/>
</dbReference>
<evidence type="ECO:0000313" key="5">
    <source>
        <dbReference type="Proteomes" id="UP000290572"/>
    </source>
</evidence>
<dbReference type="PANTHER" id="PTHR24126">
    <property type="entry name" value="ANKYRIN REPEAT, PH AND SEC7 DOMAIN CONTAINING PROTEIN SECG-RELATED"/>
    <property type="match status" value="1"/>
</dbReference>
<feature type="repeat" description="ANK" evidence="3">
    <location>
        <begin position="405"/>
        <end position="437"/>
    </location>
</feature>
<dbReference type="SUPFAM" id="SSF48403">
    <property type="entry name" value="Ankyrin repeat"/>
    <property type="match status" value="2"/>
</dbReference>
<reference evidence="4 5" key="1">
    <citation type="submission" date="2018-03" db="EMBL/GenBank/DDBJ databases">
        <title>Draft genome sequence of Rohu Carp (Labeo rohita).</title>
        <authorList>
            <person name="Das P."/>
            <person name="Kushwaha B."/>
            <person name="Joshi C.G."/>
            <person name="Kumar D."/>
            <person name="Nagpure N.S."/>
            <person name="Sahoo L."/>
            <person name="Das S.P."/>
            <person name="Bit A."/>
            <person name="Patnaik S."/>
            <person name="Meher P.K."/>
            <person name="Jayasankar P."/>
            <person name="Koringa P.G."/>
            <person name="Patel N.V."/>
            <person name="Hinsu A.T."/>
            <person name="Kumar R."/>
            <person name="Pandey M."/>
            <person name="Agarwal S."/>
            <person name="Srivastava S."/>
            <person name="Singh M."/>
            <person name="Iquebal M.A."/>
            <person name="Jaiswal S."/>
            <person name="Angadi U.B."/>
            <person name="Kumar N."/>
            <person name="Raza M."/>
            <person name="Shah T.M."/>
            <person name="Rai A."/>
            <person name="Jena J.K."/>
        </authorList>
    </citation>
    <scope>NUCLEOTIDE SEQUENCE [LARGE SCALE GENOMIC DNA]</scope>
    <source>
        <strain evidence="4">DASCIFA01</strain>
        <tissue evidence="4">Testis</tissue>
    </source>
</reference>
<dbReference type="AlphaFoldDB" id="A0A498NFJ4"/>
<dbReference type="EMBL" id="QBIY01011586">
    <property type="protein sequence ID" value="RXN30395.1"/>
    <property type="molecule type" value="Genomic_DNA"/>
</dbReference>
<dbReference type="STRING" id="84645.A0A498NFJ4"/>
<dbReference type="PROSITE" id="PS50088">
    <property type="entry name" value="ANK_REPEAT"/>
    <property type="match status" value="7"/>
</dbReference>
<keyword evidence="1" id="KW-0677">Repeat</keyword>
<evidence type="ECO:0000256" key="1">
    <source>
        <dbReference type="ARBA" id="ARBA00022737"/>
    </source>
</evidence>
<dbReference type="Pfam" id="PF12796">
    <property type="entry name" value="Ank_2"/>
    <property type="match status" value="4"/>
</dbReference>
<name>A0A498NFJ4_LABRO</name>
<feature type="repeat" description="ANK" evidence="3">
    <location>
        <begin position="471"/>
        <end position="503"/>
    </location>
</feature>
<keyword evidence="2 3" id="KW-0040">ANK repeat</keyword>
<proteinExistence type="predicted"/>
<dbReference type="PROSITE" id="PS50297">
    <property type="entry name" value="ANK_REP_REGION"/>
    <property type="match status" value="6"/>
</dbReference>
<feature type="repeat" description="ANK" evidence="3">
    <location>
        <begin position="438"/>
        <end position="470"/>
    </location>
</feature>
<dbReference type="PANTHER" id="PTHR24126:SF14">
    <property type="entry name" value="ANK_REP_REGION DOMAIN-CONTAINING PROTEIN"/>
    <property type="match status" value="1"/>
</dbReference>
<feature type="repeat" description="ANK" evidence="3">
    <location>
        <begin position="39"/>
        <end position="71"/>
    </location>
</feature>
<organism evidence="4 5">
    <name type="scientific">Labeo rohita</name>
    <name type="common">Indian major carp</name>
    <name type="synonym">Cyprinus rohita</name>
    <dbReference type="NCBI Taxonomy" id="84645"/>
    <lineage>
        <taxon>Eukaryota</taxon>
        <taxon>Metazoa</taxon>
        <taxon>Chordata</taxon>
        <taxon>Craniata</taxon>
        <taxon>Vertebrata</taxon>
        <taxon>Euteleostomi</taxon>
        <taxon>Actinopterygii</taxon>
        <taxon>Neopterygii</taxon>
        <taxon>Teleostei</taxon>
        <taxon>Ostariophysi</taxon>
        <taxon>Cypriniformes</taxon>
        <taxon>Cyprinidae</taxon>
        <taxon>Labeoninae</taxon>
        <taxon>Labeonini</taxon>
        <taxon>Labeo</taxon>
    </lineage>
</organism>
<evidence type="ECO:0000256" key="2">
    <source>
        <dbReference type="ARBA" id="ARBA00023043"/>
    </source>
</evidence>
<feature type="repeat" description="ANK" evidence="3">
    <location>
        <begin position="289"/>
        <end position="313"/>
    </location>
</feature>
<dbReference type="SMART" id="SM00248">
    <property type="entry name" value="ANK"/>
    <property type="match status" value="14"/>
</dbReference>
<dbReference type="Proteomes" id="UP000290572">
    <property type="component" value="Unassembled WGS sequence"/>
</dbReference>
<dbReference type="InterPro" id="IPR002110">
    <property type="entry name" value="Ankyrin_rpt"/>
</dbReference>
<evidence type="ECO:0000313" key="4">
    <source>
        <dbReference type="EMBL" id="RXN30395.1"/>
    </source>
</evidence>
<feature type="repeat" description="ANK" evidence="3">
    <location>
        <begin position="183"/>
        <end position="215"/>
    </location>
</feature>
<accession>A0A498NFJ4</accession>
<sequence>MLLPQNPSQVHAAAVNGDKNTLQRLITAESRLRDSEDQFGRTPLMYCVLADRLDCAEVLLKAGAAVNKTDHSQRTALHLAAQKVTHTHTHTEPSVSAAPDSDTYKGLVLLGYPRYENTYDFRFYTEGNVRFMKLLLSRHADWRLKDLEEMTPLHLATRHSSSKPLSLLLKHMAPGEVDTQDRNKQTALHWSAFYNHPEHVKLLIKHDSNIGIPDSEGKIPLHWAAHNKHPNATRTVRCILEAAPTESLLNWQDYEGRTPLHFAVADGNEAVVEVLTSYEGCSVTAYDNLFRTPLHWAALLGHAKIVHLLLERNKSGMIPSDSQGATPLHYGAQSNYADTVAVFLKHPTVRDEPDLEGRTAFMWAAGKGSDDVIKIMLDLKKDLDINMTDKYGGTGGARVDLVDIDGHSALHWAALGGNAEVCEVLMENGISPNLQDHAGRTPLQCAAYAGYINCMALLIQHDADPNIQDKEGRTALHWSCNNGYLDAVKLLLGCGAFPNHMEHTEERYTPLDYALLGEHQELTQFLLEHGALSIAAIQDIAASSIQALYKGYKVRRAFRERKKLLMRHEQLRKDAAK</sequence>